<feature type="region of interest" description="Disordered" evidence="6">
    <location>
        <begin position="1"/>
        <end position="23"/>
    </location>
</feature>
<dbReference type="EMBL" id="CP071182">
    <property type="protein sequence ID" value="QSO49045.1"/>
    <property type="molecule type" value="Genomic_DNA"/>
</dbReference>
<dbReference type="Proteomes" id="UP000663505">
    <property type="component" value="Chromosome"/>
</dbReference>
<evidence type="ECO:0000313" key="9">
    <source>
        <dbReference type="Proteomes" id="UP000663505"/>
    </source>
</evidence>
<dbReference type="GO" id="GO:0008270">
    <property type="term" value="F:zinc ion binding"/>
    <property type="evidence" value="ECO:0007669"/>
    <property type="project" value="UniProtKB-UniRule"/>
</dbReference>
<dbReference type="InterPro" id="IPR043134">
    <property type="entry name" value="GTP-CH-I_N"/>
</dbReference>
<sequence length="205" mass="22630">MIGEHSITASNQDPGPASHPDTEQQQVAYHVRKILELLGENPDRDGLQDTPVRVAKMFEEMLAGMHVDATSVLSTTFEETSQGPVIVSDITFYSLCEHHMVPFFGKTHVGYLPGKRIIGLSKIARLVDAVSQRLQVQERMTHQIVDAMTAALHPEGVIALVEAEHTCMCARGVKKPGSMTTTIAASGRYQDDYALRQEFLRMIGK</sequence>
<feature type="domain" description="GTP cyclohydrolase I" evidence="7">
    <location>
        <begin position="29"/>
        <end position="203"/>
    </location>
</feature>
<dbReference type="InterPro" id="IPR001474">
    <property type="entry name" value="GTP_CycHdrlase_I"/>
</dbReference>
<keyword evidence="5" id="KW-0862">Zinc</keyword>
<dbReference type="GO" id="GO:0006729">
    <property type="term" value="P:tetrahydrobiopterin biosynthetic process"/>
    <property type="evidence" value="ECO:0007669"/>
    <property type="project" value="TreeGrafter"/>
</dbReference>
<protein>
    <recommendedName>
        <fullName evidence="5">GTP cyclohydrolase 1</fullName>
        <ecNumber evidence="5">3.5.4.16</ecNumber>
    </recommendedName>
    <alternativeName>
        <fullName evidence="5">GTP cyclohydrolase I</fullName>
        <shortName evidence="5">GTP-CH-I</shortName>
    </alternativeName>
</protein>
<reference evidence="8 9" key="1">
    <citation type="submission" date="2021-02" db="EMBL/GenBank/DDBJ databases">
        <title>Alicyclobacillus curvatus sp. nov. and Alicyclobacillus mengziensis sp. nov., two acidophilic bacteria isolated from acid mine drainage.</title>
        <authorList>
            <person name="Huang Y."/>
        </authorList>
    </citation>
    <scope>NUCLEOTIDE SEQUENCE [LARGE SCALE GENOMIC DNA]</scope>
    <source>
        <strain evidence="8 9">S30H14</strain>
    </source>
</reference>
<dbReference type="PANTHER" id="PTHR11109">
    <property type="entry name" value="GTP CYCLOHYDROLASE I"/>
    <property type="match status" value="1"/>
</dbReference>
<dbReference type="SUPFAM" id="SSF55620">
    <property type="entry name" value="Tetrahydrobiopterin biosynthesis enzymes-like"/>
    <property type="match status" value="1"/>
</dbReference>
<dbReference type="Gene3D" id="3.30.1130.10">
    <property type="match status" value="1"/>
</dbReference>
<dbReference type="GO" id="GO:0005525">
    <property type="term" value="F:GTP binding"/>
    <property type="evidence" value="ECO:0007669"/>
    <property type="project" value="UniProtKB-KW"/>
</dbReference>
<dbReference type="EC" id="3.5.4.16" evidence="5"/>
<dbReference type="AlphaFoldDB" id="A0A9X7W2B8"/>
<dbReference type="GO" id="GO:0003934">
    <property type="term" value="F:GTP cyclohydrolase I activity"/>
    <property type="evidence" value="ECO:0007669"/>
    <property type="project" value="UniProtKB-UniRule"/>
</dbReference>
<evidence type="ECO:0000256" key="2">
    <source>
        <dbReference type="ARBA" id="ARBA00005080"/>
    </source>
</evidence>
<comment type="subunit">
    <text evidence="5">Homopolymer.</text>
</comment>
<dbReference type="FunFam" id="1.10.286.10:FF:000001">
    <property type="entry name" value="GTP cyclohydrolase 1"/>
    <property type="match status" value="1"/>
</dbReference>
<dbReference type="InterPro" id="IPR020602">
    <property type="entry name" value="GTP_CycHdrlase_I_dom"/>
</dbReference>
<feature type="binding site" evidence="5">
    <location>
        <position position="167"/>
    </location>
    <ligand>
        <name>Zn(2+)</name>
        <dbReference type="ChEBI" id="CHEBI:29105"/>
    </ligand>
</feature>
<evidence type="ECO:0000256" key="1">
    <source>
        <dbReference type="ARBA" id="ARBA00001052"/>
    </source>
</evidence>
<dbReference type="RefSeq" id="WP_206658359.1">
    <property type="nucleotide sequence ID" value="NZ_CP071182.1"/>
</dbReference>
<dbReference type="InterPro" id="IPR018234">
    <property type="entry name" value="GTP_CycHdrlase_I_CS"/>
</dbReference>
<name>A0A9X7W2B8_9BACL</name>
<dbReference type="NCBIfam" id="NF006826">
    <property type="entry name" value="PRK09347.1-3"/>
    <property type="match status" value="1"/>
</dbReference>
<dbReference type="GO" id="GO:0006730">
    <property type="term" value="P:one-carbon metabolic process"/>
    <property type="evidence" value="ECO:0007669"/>
    <property type="project" value="UniProtKB-UniRule"/>
</dbReference>
<dbReference type="PROSITE" id="PS00860">
    <property type="entry name" value="GTP_CYCLOHYDROL_1_2"/>
    <property type="match status" value="1"/>
</dbReference>
<evidence type="ECO:0000313" key="8">
    <source>
        <dbReference type="EMBL" id="QSO49045.1"/>
    </source>
</evidence>
<keyword evidence="5" id="KW-0479">Metal-binding</keyword>
<dbReference type="NCBIfam" id="TIGR00063">
    <property type="entry name" value="folE"/>
    <property type="match status" value="1"/>
</dbReference>
<feature type="binding site" evidence="5">
    <location>
        <position position="99"/>
    </location>
    <ligand>
        <name>Zn(2+)</name>
        <dbReference type="ChEBI" id="CHEBI:29105"/>
    </ligand>
</feature>
<evidence type="ECO:0000256" key="5">
    <source>
        <dbReference type="HAMAP-Rule" id="MF_00223"/>
    </source>
</evidence>
<gene>
    <name evidence="5 8" type="primary">folE</name>
    <name evidence="8" type="ORF">JZ786_09015</name>
</gene>
<keyword evidence="3 5" id="KW-0554">One-carbon metabolism</keyword>
<keyword evidence="5" id="KW-0547">Nucleotide-binding</keyword>
<evidence type="ECO:0000256" key="6">
    <source>
        <dbReference type="SAM" id="MobiDB-lite"/>
    </source>
</evidence>
<keyword evidence="9" id="KW-1185">Reference proteome</keyword>
<evidence type="ECO:0000256" key="4">
    <source>
        <dbReference type="ARBA" id="ARBA00022801"/>
    </source>
</evidence>
<evidence type="ECO:0000256" key="3">
    <source>
        <dbReference type="ARBA" id="ARBA00022563"/>
    </source>
</evidence>
<feature type="binding site" evidence="5">
    <location>
        <position position="96"/>
    </location>
    <ligand>
        <name>Zn(2+)</name>
        <dbReference type="ChEBI" id="CHEBI:29105"/>
    </ligand>
</feature>
<organism evidence="8 9">
    <name type="scientific">Alicyclobacillus mengziensis</name>
    <dbReference type="NCBI Taxonomy" id="2931921"/>
    <lineage>
        <taxon>Bacteria</taxon>
        <taxon>Bacillati</taxon>
        <taxon>Bacillota</taxon>
        <taxon>Bacilli</taxon>
        <taxon>Bacillales</taxon>
        <taxon>Alicyclobacillaceae</taxon>
        <taxon>Alicyclobacillus</taxon>
    </lineage>
</organism>
<keyword evidence="5" id="KW-0342">GTP-binding</keyword>
<dbReference type="KEGG" id="afx:JZ786_09015"/>
<dbReference type="InterPro" id="IPR043133">
    <property type="entry name" value="GTP-CH-I_C/QueF"/>
</dbReference>
<dbReference type="GO" id="GO:0005737">
    <property type="term" value="C:cytoplasm"/>
    <property type="evidence" value="ECO:0007669"/>
    <property type="project" value="TreeGrafter"/>
</dbReference>
<accession>A0A9X7W2B8</accession>
<dbReference type="FunFam" id="3.30.1130.10:FF:000001">
    <property type="entry name" value="GTP cyclohydrolase 1"/>
    <property type="match status" value="1"/>
</dbReference>
<dbReference type="PANTHER" id="PTHR11109:SF7">
    <property type="entry name" value="GTP CYCLOHYDROLASE 1"/>
    <property type="match status" value="1"/>
</dbReference>
<dbReference type="NCBIfam" id="NF006825">
    <property type="entry name" value="PRK09347.1-2"/>
    <property type="match status" value="1"/>
</dbReference>
<comment type="pathway">
    <text evidence="2 5">Cofactor biosynthesis; 7,8-dihydroneopterin triphosphate biosynthesis; 7,8-dihydroneopterin triphosphate from GTP: step 1/1.</text>
</comment>
<dbReference type="GO" id="GO:0046654">
    <property type="term" value="P:tetrahydrofolate biosynthetic process"/>
    <property type="evidence" value="ECO:0007669"/>
    <property type="project" value="UniProtKB-UniRule"/>
</dbReference>
<proteinExistence type="inferred from homology"/>
<evidence type="ECO:0000259" key="7">
    <source>
        <dbReference type="Pfam" id="PF01227"/>
    </source>
</evidence>
<keyword evidence="4 5" id="KW-0378">Hydrolase</keyword>
<dbReference type="Gene3D" id="1.10.286.10">
    <property type="match status" value="1"/>
</dbReference>
<dbReference type="HAMAP" id="MF_00223">
    <property type="entry name" value="FolE"/>
    <property type="match status" value="1"/>
</dbReference>
<comment type="similarity">
    <text evidence="5">Belongs to the GTP cyclohydrolase I family.</text>
</comment>
<dbReference type="Pfam" id="PF01227">
    <property type="entry name" value="GTP_cyclohydroI"/>
    <property type="match status" value="1"/>
</dbReference>
<comment type="catalytic activity">
    <reaction evidence="1 5">
        <text>GTP + H2O = 7,8-dihydroneopterin 3'-triphosphate + formate + H(+)</text>
        <dbReference type="Rhea" id="RHEA:17473"/>
        <dbReference type="ChEBI" id="CHEBI:15377"/>
        <dbReference type="ChEBI" id="CHEBI:15378"/>
        <dbReference type="ChEBI" id="CHEBI:15740"/>
        <dbReference type="ChEBI" id="CHEBI:37565"/>
        <dbReference type="ChEBI" id="CHEBI:58462"/>
        <dbReference type="EC" id="3.5.4.16"/>
    </reaction>
</comment>